<evidence type="ECO:0000256" key="1">
    <source>
        <dbReference type="SAM" id="SignalP"/>
    </source>
</evidence>
<dbReference type="AlphaFoldDB" id="A0A919SDH6"/>
<gene>
    <name evidence="2" type="ORF">Aco04nite_16730</name>
</gene>
<feature type="signal peptide" evidence="1">
    <location>
        <begin position="1"/>
        <end position="25"/>
    </location>
</feature>
<keyword evidence="1" id="KW-0732">Signal</keyword>
<dbReference type="PROSITE" id="PS51257">
    <property type="entry name" value="PROKAR_LIPOPROTEIN"/>
    <property type="match status" value="1"/>
</dbReference>
<keyword evidence="3" id="KW-1185">Reference proteome</keyword>
<name>A0A919SDH6_9ACTN</name>
<evidence type="ECO:0008006" key="4">
    <source>
        <dbReference type="Google" id="ProtNLM"/>
    </source>
</evidence>
<dbReference type="Proteomes" id="UP000680865">
    <property type="component" value="Unassembled WGS sequence"/>
</dbReference>
<feature type="chain" id="PRO_5036975291" description="DUF3558 domain-containing protein" evidence="1">
    <location>
        <begin position="26"/>
        <end position="208"/>
    </location>
</feature>
<reference evidence="2" key="1">
    <citation type="submission" date="2021-03" db="EMBL/GenBank/DDBJ databases">
        <title>Whole genome shotgun sequence of Actinoplanes consettensis NBRC 14913.</title>
        <authorList>
            <person name="Komaki H."/>
            <person name="Tamura T."/>
        </authorList>
    </citation>
    <scope>NUCLEOTIDE SEQUENCE</scope>
    <source>
        <strain evidence="2">NBRC 14913</strain>
    </source>
</reference>
<accession>A0A919SDH6</accession>
<dbReference type="EMBL" id="BOQP01000007">
    <property type="protein sequence ID" value="GIM69739.1"/>
    <property type="molecule type" value="Genomic_DNA"/>
</dbReference>
<sequence>MVTSRLLIVPVFAVALTVTGCGVEADPVALPPGSEQSSPASGSDAFVGKYTKLNGTCPTLDGDTAKDLKLPATGTPADVNADTPISQLVTCTWGTGAGSVTVLVTIDRHTGTPTAEERTAGQFEKDWQAAIDDGRTLAAKPVSGIGDQAYLGVHRDRQSIVLSTRASNAEVQLSYGVADMEPESFAANRDSNADTMVALGRDVLDDLS</sequence>
<evidence type="ECO:0000313" key="3">
    <source>
        <dbReference type="Proteomes" id="UP000680865"/>
    </source>
</evidence>
<protein>
    <recommendedName>
        <fullName evidence="4">DUF3558 domain-containing protein</fullName>
    </recommendedName>
</protein>
<dbReference type="RefSeq" id="WP_212996604.1">
    <property type="nucleotide sequence ID" value="NZ_BAAATW010000005.1"/>
</dbReference>
<comment type="caution">
    <text evidence="2">The sequence shown here is derived from an EMBL/GenBank/DDBJ whole genome shotgun (WGS) entry which is preliminary data.</text>
</comment>
<organism evidence="2 3">
    <name type="scientific">Winogradskya consettensis</name>
    <dbReference type="NCBI Taxonomy" id="113560"/>
    <lineage>
        <taxon>Bacteria</taxon>
        <taxon>Bacillati</taxon>
        <taxon>Actinomycetota</taxon>
        <taxon>Actinomycetes</taxon>
        <taxon>Micromonosporales</taxon>
        <taxon>Micromonosporaceae</taxon>
        <taxon>Winogradskya</taxon>
    </lineage>
</organism>
<evidence type="ECO:0000313" key="2">
    <source>
        <dbReference type="EMBL" id="GIM69739.1"/>
    </source>
</evidence>
<proteinExistence type="predicted"/>